<dbReference type="CDD" id="cd06588">
    <property type="entry name" value="PhnB_like"/>
    <property type="match status" value="1"/>
</dbReference>
<protein>
    <submittedName>
        <fullName evidence="2">PhnB protein</fullName>
    </submittedName>
</protein>
<dbReference type="InterPro" id="IPR028973">
    <property type="entry name" value="PhnB-like"/>
</dbReference>
<evidence type="ECO:0000313" key="3">
    <source>
        <dbReference type="Proteomes" id="UP000253090"/>
    </source>
</evidence>
<dbReference type="Proteomes" id="UP000253090">
    <property type="component" value="Unassembled WGS sequence"/>
</dbReference>
<dbReference type="AlphaFoldDB" id="A0A369BC75"/>
<dbReference type="SUPFAM" id="SSF54593">
    <property type="entry name" value="Glyoxalase/Bleomycin resistance protein/Dihydroxybiphenyl dioxygenase"/>
    <property type="match status" value="1"/>
</dbReference>
<dbReference type="Gene3D" id="3.10.180.10">
    <property type="entry name" value="2,3-Dihydroxybiphenyl 1,2-Dioxygenase, domain 1"/>
    <property type="match status" value="1"/>
</dbReference>
<dbReference type="RefSeq" id="WP_114497685.1">
    <property type="nucleotide sequence ID" value="NZ_QPJW01000007.1"/>
</dbReference>
<reference evidence="2 3" key="1">
    <citation type="submission" date="2018-07" db="EMBL/GenBank/DDBJ databases">
        <title>Genomic Encyclopedia of Type Strains, Phase III (KMG-III): the genomes of soil and plant-associated and newly described type strains.</title>
        <authorList>
            <person name="Whitman W."/>
        </authorList>
    </citation>
    <scope>NUCLEOTIDE SEQUENCE [LARGE SCALE GENOMIC DNA]</scope>
    <source>
        <strain evidence="2 3">CECT 8333</strain>
    </source>
</reference>
<name>A0A369BC75_9BACL</name>
<evidence type="ECO:0000313" key="2">
    <source>
        <dbReference type="EMBL" id="RCX18176.1"/>
    </source>
</evidence>
<comment type="caution">
    <text evidence="2">The sequence shown here is derived from an EMBL/GenBank/DDBJ whole genome shotgun (WGS) entry which is preliminary data.</text>
</comment>
<dbReference type="EMBL" id="QPJW01000007">
    <property type="protein sequence ID" value="RCX18176.1"/>
    <property type="molecule type" value="Genomic_DNA"/>
</dbReference>
<dbReference type="InterPro" id="IPR004360">
    <property type="entry name" value="Glyas_Fos-R_dOase_dom"/>
</dbReference>
<accession>A0A369BC75</accession>
<dbReference type="PANTHER" id="PTHR33990:SF1">
    <property type="entry name" value="PROTEIN YJDN"/>
    <property type="match status" value="1"/>
</dbReference>
<evidence type="ECO:0000259" key="1">
    <source>
        <dbReference type="Pfam" id="PF00903"/>
    </source>
</evidence>
<dbReference type="PANTHER" id="PTHR33990">
    <property type="entry name" value="PROTEIN YJDN-RELATED"/>
    <property type="match status" value="1"/>
</dbReference>
<organism evidence="2 3">
    <name type="scientific">Fontibacillus phaseoli</name>
    <dbReference type="NCBI Taxonomy" id="1416533"/>
    <lineage>
        <taxon>Bacteria</taxon>
        <taxon>Bacillati</taxon>
        <taxon>Bacillota</taxon>
        <taxon>Bacilli</taxon>
        <taxon>Bacillales</taxon>
        <taxon>Paenibacillaceae</taxon>
        <taxon>Fontibacillus</taxon>
    </lineage>
</organism>
<dbReference type="Pfam" id="PF00903">
    <property type="entry name" value="Glyoxalase"/>
    <property type="match status" value="1"/>
</dbReference>
<gene>
    <name evidence="2" type="ORF">DFP94_107131</name>
</gene>
<dbReference type="OrthoDB" id="9795306at2"/>
<dbReference type="InterPro" id="IPR029068">
    <property type="entry name" value="Glyas_Bleomycin-R_OHBP_Dase"/>
</dbReference>
<sequence length="143" mass="15480">MNMILTPFLMMDGNAAEAISFYESVFGAKVLFKQTFGEMPNPSEELLNGPDGKRIAHSVLKIGESQLFVADTDPGELLQQGNQVTVCITLAEAEQAREIFDQLQVGGGQVKLPLAPIYFSPAYGIVTDKFGVTFLVFTGGSKE</sequence>
<keyword evidence="3" id="KW-1185">Reference proteome</keyword>
<proteinExistence type="predicted"/>
<feature type="domain" description="Glyoxalase/fosfomycin resistance/dioxygenase" evidence="1">
    <location>
        <begin position="8"/>
        <end position="134"/>
    </location>
</feature>